<evidence type="ECO:0000259" key="11">
    <source>
        <dbReference type="PROSITE" id="PS50109"/>
    </source>
</evidence>
<dbReference type="Pfam" id="PF00672">
    <property type="entry name" value="HAMP"/>
    <property type="match status" value="1"/>
</dbReference>
<keyword evidence="5" id="KW-0808">Transferase</keyword>
<dbReference type="SMART" id="SM00304">
    <property type="entry name" value="HAMP"/>
    <property type="match status" value="1"/>
</dbReference>
<dbReference type="InterPro" id="IPR005467">
    <property type="entry name" value="His_kinase_dom"/>
</dbReference>
<dbReference type="eggNOG" id="COG4251">
    <property type="taxonomic scope" value="Bacteria"/>
</dbReference>
<evidence type="ECO:0000256" key="6">
    <source>
        <dbReference type="ARBA" id="ARBA00022777"/>
    </source>
</evidence>
<dbReference type="Pfam" id="PF00512">
    <property type="entry name" value="HisKA"/>
    <property type="match status" value="1"/>
</dbReference>
<dbReference type="InterPro" id="IPR004358">
    <property type="entry name" value="Sig_transdc_His_kin-like_C"/>
</dbReference>
<gene>
    <name evidence="14" type="ORF">BN8_00474</name>
</gene>
<dbReference type="STRING" id="1185876.BN8_00474"/>
<evidence type="ECO:0000259" key="13">
    <source>
        <dbReference type="PROSITE" id="PS50885"/>
    </source>
</evidence>
<keyword evidence="10" id="KW-1133">Transmembrane helix</keyword>
<dbReference type="InterPro" id="IPR029016">
    <property type="entry name" value="GAF-like_dom_sf"/>
</dbReference>
<protein>
    <recommendedName>
        <fullName evidence="3">histidine kinase</fullName>
        <ecNumber evidence="3">2.7.13.3</ecNumber>
    </recommendedName>
</protein>
<dbReference type="PROSITE" id="PS50885">
    <property type="entry name" value="HAMP"/>
    <property type="match status" value="1"/>
</dbReference>
<keyword evidence="9" id="KW-0175">Coiled coil</keyword>
<dbReference type="InterPro" id="IPR036097">
    <property type="entry name" value="HisK_dim/P_sf"/>
</dbReference>
<feature type="modified residue" description="4-aspartylphosphate" evidence="8">
    <location>
        <position position="1141"/>
    </location>
</feature>
<dbReference type="OrthoDB" id="9811889at2"/>
<evidence type="ECO:0000256" key="3">
    <source>
        <dbReference type="ARBA" id="ARBA00012438"/>
    </source>
</evidence>
<evidence type="ECO:0000256" key="9">
    <source>
        <dbReference type="SAM" id="Coils"/>
    </source>
</evidence>
<dbReference type="GO" id="GO:0016020">
    <property type="term" value="C:membrane"/>
    <property type="evidence" value="ECO:0007669"/>
    <property type="project" value="UniProtKB-SubCell"/>
</dbReference>
<dbReference type="Gene3D" id="3.30.565.10">
    <property type="entry name" value="Histidine kinase-like ATPase, C-terminal domain"/>
    <property type="match status" value="1"/>
</dbReference>
<dbReference type="eggNOG" id="COG0745">
    <property type="taxonomic scope" value="Bacteria"/>
</dbReference>
<dbReference type="Gene3D" id="3.40.50.2300">
    <property type="match status" value="3"/>
</dbReference>
<dbReference type="PRINTS" id="PR00344">
    <property type="entry name" value="BCTRLSENSOR"/>
</dbReference>
<dbReference type="PANTHER" id="PTHR45339">
    <property type="entry name" value="HYBRID SIGNAL TRANSDUCTION HISTIDINE KINASE J"/>
    <property type="match status" value="1"/>
</dbReference>
<dbReference type="PROSITE" id="PS50110">
    <property type="entry name" value="RESPONSE_REGULATORY"/>
    <property type="match status" value="3"/>
</dbReference>
<dbReference type="InterPro" id="IPR003018">
    <property type="entry name" value="GAF"/>
</dbReference>
<feature type="modified residue" description="4-aspartylphosphate" evidence="8">
    <location>
        <position position="993"/>
    </location>
</feature>
<evidence type="ECO:0000256" key="8">
    <source>
        <dbReference type="PROSITE-ProRule" id="PRU00169"/>
    </source>
</evidence>
<dbReference type="InterPro" id="IPR001789">
    <property type="entry name" value="Sig_transdc_resp-reg_receiver"/>
</dbReference>
<reference evidence="14 15" key="1">
    <citation type="journal article" date="2012" name="J. Bacteriol.">
        <title>Genome Sequence of the Filamentous Bacterium Fibrisoma limi BUZ 3T.</title>
        <authorList>
            <person name="Filippini M."/>
            <person name="Qi W."/>
            <person name="Jaenicke S."/>
            <person name="Goesmann A."/>
            <person name="Smits T.H."/>
            <person name="Bagheri H.C."/>
        </authorList>
    </citation>
    <scope>NUCLEOTIDE SEQUENCE [LARGE SCALE GENOMIC DNA]</scope>
    <source>
        <strain evidence="15">BUZ 3T</strain>
    </source>
</reference>
<dbReference type="CDD" id="cd00156">
    <property type="entry name" value="REC"/>
    <property type="match status" value="1"/>
</dbReference>
<dbReference type="SMART" id="SM00065">
    <property type="entry name" value="GAF"/>
    <property type="match status" value="1"/>
</dbReference>
<feature type="transmembrane region" description="Helical" evidence="10">
    <location>
        <begin position="186"/>
        <end position="210"/>
    </location>
</feature>
<feature type="domain" description="Response regulatory" evidence="12">
    <location>
        <begin position="1091"/>
        <end position="1208"/>
    </location>
</feature>
<keyword evidence="10" id="KW-0812">Transmembrane</keyword>
<dbReference type="CDD" id="cd06225">
    <property type="entry name" value="HAMP"/>
    <property type="match status" value="1"/>
</dbReference>
<dbReference type="SUPFAM" id="SSF55781">
    <property type="entry name" value="GAF domain-like"/>
    <property type="match status" value="1"/>
</dbReference>
<evidence type="ECO:0000256" key="4">
    <source>
        <dbReference type="ARBA" id="ARBA00022553"/>
    </source>
</evidence>
<proteinExistence type="predicted"/>
<evidence type="ECO:0000256" key="5">
    <source>
        <dbReference type="ARBA" id="ARBA00022679"/>
    </source>
</evidence>
<sequence>MPPNATSNSIIRQLQVVFSLSTILLLLSLVASFVSIQRLISNSELVNHTNEVLIESENIISYMKDAETGQRGYLVTLDPVFLQPYDGSYEKVVASFNRLGVLMADNAVQQKNLAQLKALFEAKFDQMQKVIDLTRAGAITGRDTARRYREMVRGKQVMDDLRSVVNQIKAQENRLLQVRTDQQQVYITYTPILLVITALISMLITGFAYVRIKRDMDVRLAEQQKTEEQYVETNRRIGIMEGITRKIADGDYAVRSTDTEDDELGRIATALNKMAASLERTFTDLKSRNWLQTGAVAVSDAIRGEKDPKKLASRVLAALAEYMEAPLATMYIIDNDRNYRLAGSYAVQKVPPVVSIGEGLVGQVIERKKTVVVQDVPADYRKVSSSLGEATPVSLIISPLVYDGVTIGAIELGMLRAPTSLDVEFVEANRETMSIGVNAALDYGKMQHLLEETQAQAEELQVQHSELENLNTELEMQAQRLQASEEELRVQQEELQQTNAELEERGLLLEEKNDEIQKKADELELATRYKSEFLANMSHELRTPLNSILLLSRLLAENMDENLTSEQVEYARVIQSSGNGLLGLIDEILDLSKIEAGQMKLEYERIPVSDIADEMQALFGIMAQEKGLQFGITVAPDVPAVIEVDKMRLGQILKNLLSNALKFTAKGSVTLAIKPENRSANRLCFIVKDTGIGIPPEKQPLIFEAFQQADGSTKRKYGGTGLGLSISRELAKLLGGEITLNSRVDAGSEFTLIIPIVAVPGAAAPSAPAPAEVVTHHVQKPPVHEQPSPNDTPVAETKKYISPTIPEPVPDDRQTITEQDKIILIVEDDTNFAKSLLEFARKKGYKGVVAVRGDEGLRLAAAYRPIGILLDIQLPIMSGWEVMDALKANPQTRPIPVHIMSSHKLKNESLLKGAIDFVDKPVAFEQMQEVFGKIEYVLNRDTKKVLIIEDNPKHAKALAYFLESFNINSELRSDISEGITALKRREVDCVILDMGIPDNKAYDALEEARKNPELENLPIIIFTGKSLSLSEELRIKKYADSIIVKTAHSYQRMLDEVSLFLHLVEENKSAANTNGTTKKLGALTQVLSGKTVLVADDDVRNIFSMSKALEQYNMTVVAALDGKEALQRLEENPTVDVVLLDMMMPQMDGYETARKIREQYRFRNLPVIAVTAKAMTGDREKCIQAGASDYITKPVDIDQLISLLRVWLYER</sequence>
<dbReference type="GO" id="GO:0000155">
    <property type="term" value="F:phosphorelay sensor kinase activity"/>
    <property type="evidence" value="ECO:0007669"/>
    <property type="project" value="InterPro"/>
</dbReference>
<dbReference type="FunFam" id="3.30.565.10:FF:000010">
    <property type="entry name" value="Sensor histidine kinase RcsC"/>
    <property type="match status" value="1"/>
</dbReference>
<name>I2GCC1_9BACT</name>
<accession>I2GCC1</accession>
<organism evidence="14 15">
    <name type="scientific">Fibrisoma limi BUZ 3</name>
    <dbReference type="NCBI Taxonomy" id="1185876"/>
    <lineage>
        <taxon>Bacteria</taxon>
        <taxon>Pseudomonadati</taxon>
        <taxon>Bacteroidota</taxon>
        <taxon>Cytophagia</taxon>
        <taxon>Cytophagales</taxon>
        <taxon>Spirosomataceae</taxon>
        <taxon>Fibrisoma</taxon>
    </lineage>
</organism>
<dbReference type="EMBL" id="CAIT01000004">
    <property type="protein sequence ID" value="CCH51545.1"/>
    <property type="molecule type" value="Genomic_DNA"/>
</dbReference>
<dbReference type="SUPFAM" id="SSF52172">
    <property type="entry name" value="CheY-like"/>
    <property type="match status" value="3"/>
</dbReference>
<dbReference type="InterPro" id="IPR036890">
    <property type="entry name" value="HATPase_C_sf"/>
</dbReference>
<keyword evidence="7" id="KW-0902">Two-component regulatory system</keyword>
<feature type="modified residue" description="4-aspartylphosphate" evidence="8">
    <location>
        <position position="871"/>
    </location>
</feature>
<dbReference type="Proteomes" id="UP000009309">
    <property type="component" value="Unassembled WGS sequence"/>
</dbReference>
<comment type="subcellular location">
    <subcellularLocation>
        <location evidence="2">Membrane</location>
    </subcellularLocation>
</comment>
<evidence type="ECO:0000256" key="7">
    <source>
        <dbReference type="ARBA" id="ARBA00023012"/>
    </source>
</evidence>
<dbReference type="CDD" id="cd19410">
    <property type="entry name" value="HK9-like_sensor"/>
    <property type="match status" value="1"/>
</dbReference>
<dbReference type="Pfam" id="PF13185">
    <property type="entry name" value="GAF_2"/>
    <property type="match status" value="1"/>
</dbReference>
<dbReference type="Pfam" id="PF00072">
    <property type="entry name" value="Response_reg"/>
    <property type="match status" value="3"/>
</dbReference>
<dbReference type="Gene3D" id="3.30.450.40">
    <property type="match status" value="1"/>
</dbReference>
<dbReference type="SUPFAM" id="SSF158472">
    <property type="entry name" value="HAMP domain-like"/>
    <property type="match status" value="1"/>
</dbReference>
<evidence type="ECO:0000259" key="12">
    <source>
        <dbReference type="PROSITE" id="PS50110"/>
    </source>
</evidence>
<dbReference type="CDD" id="cd16922">
    <property type="entry name" value="HATPase_EvgS-ArcB-TorS-like"/>
    <property type="match status" value="1"/>
</dbReference>
<keyword evidence="4 8" id="KW-0597">Phosphoprotein</keyword>
<dbReference type="Pfam" id="PF05227">
    <property type="entry name" value="CHASE3"/>
    <property type="match status" value="1"/>
</dbReference>
<dbReference type="InterPro" id="IPR003661">
    <property type="entry name" value="HisK_dim/P_dom"/>
</dbReference>
<dbReference type="Gene3D" id="6.10.340.10">
    <property type="match status" value="1"/>
</dbReference>
<dbReference type="RefSeq" id="WP_009280131.1">
    <property type="nucleotide sequence ID" value="NZ_CAIT01000004.1"/>
</dbReference>
<feature type="coiled-coil region" evidence="9">
    <location>
        <begin position="443"/>
        <end position="529"/>
    </location>
</feature>
<evidence type="ECO:0000256" key="1">
    <source>
        <dbReference type="ARBA" id="ARBA00000085"/>
    </source>
</evidence>
<dbReference type="Gene3D" id="1.10.287.130">
    <property type="match status" value="1"/>
</dbReference>
<dbReference type="InterPro" id="IPR003660">
    <property type="entry name" value="HAMP_dom"/>
</dbReference>
<dbReference type="AlphaFoldDB" id="I2GCC1"/>
<comment type="catalytic activity">
    <reaction evidence="1">
        <text>ATP + protein L-histidine = ADP + protein N-phospho-L-histidine.</text>
        <dbReference type="EC" id="2.7.13.3"/>
    </reaction>
</comment>
<evidence type="ECO:0000313" key="14">
    <source>
        <dbReference type="EMBL" id="CCH51545.1"/>
    </source>
</evidence>
<dbReference type="SUPFAM" id="SSF47384">
    <property type="entry name" value="Homodimeric domain of signal transducing histidine kinase"/>
    <property type="match status" value="1"/>
</dbReference>
<dbReference type="PROSITE" id="PS50109">
    <property type="entry name" value="HIS_KIN"/>
    <property type="match status" value="1"/>
</dbReference>
<dbReference type="SUPFAM" id="SSF55874">
    <property type="entry name" value="ATPase domain of HSP90 chaperone/DNA topoisomerase II/histidine kinase"/>
    <property type="match status" value="1"/>
</dbReference>
<dbReference type="SMART" id="SM00388">
    <property type="entry name" value="HisKA"/>
    <property type="match status" value="1"/>
</dbReference>
<keyword evidence="10" id="KW-0472">Membrane</keyword>
<dbReference type="CDD" id="cd00082">
    <property type="entry name" value="HisKA"/>
    <property type="match status" value="1"/>
</dbReference>
<evidence type="ECO:0000313" key="15">
    <source>
        <dbReference type="Proteomes" id="UP000009309"/>
    </source>
</evidence>
<dbReference type="SMART" id="SM00387">
    <property type="entry name" value="HATPase_c"/>
    <property type="match status" value="1"/>
</dbReference>
<dbReference type="SMART" id="SM00448">
    <property type="entry name" value="REC"/>
    <property type="match status" value="3"/>
</dbReference>
<feature type="domain" description="Response regulatory" evidence="12">
    <location>
        <begin position="822"/>
        <end position="935"/>
    </location>
</feature>
<feature type="domain" description="Histidine kinase" evidence="11">
    <location>
        <begin position="536"/>
        <end position="758"/>
    </location>
</feature>
<dbReference type="InterPro" id="IPR007891">
    <property type="entry name" value="CHASE3"/>
</dbReference>
<evidence type="ECO:0000256" key="10">
    <source>
        <dbReference type="SAM" id="Phobius"/>
    </source>
</evidence>
<dbReference type="InterPro" id="IPR003594">
    <property type="entry name" value="HATPase_dom"/>
</dbReference>
<dbReference type="EC" id="2.7.13.3" evidence="3"/>
<dbReference type="InterPro" id="IPR011006">
    <property type="entry name" value="CheY-like_superfamily"/>
</dbReference>
<dbReference type="Pfam" id="PF02518">
    <property type="entry name" value="HATPase_c"/>
    <property type="match status" value="1"/>
</dbReference>
<keyword evidence="6 14" id="KW-0418">Kinase</keyword>
<feature type="domain" description="HAMP" evidence="13">
    <location>
        <begin position="235"/>
        <end position="283"/>
    </location>
</feature>
<dbReference type="eggNOG" id="COG5278">
    <property type="taxonomic scope" value="Bacteria"/>
</dbReference>
<keyword evidence="15" id="KW-1185">Reference proteome</keyword>
<comment type="caution">
    <text evidence="14">The sequence shown here is derived from an EMBL/GenBank/DDBJ whole genome shotgun (WGS) entry which is preliminary data.</text>
</comment>
<dbReference type="CDD" id="cd17546">
    <property type="entry name" value="REC_hyHK_CKI1_RcsC-like"/>
    <property type="match status" value="1"/>
</dbReference>
<dbReference type="PANTHER" id="PTHR45339:SF1">
    <property type="entry name" value="HYBRID SIGNAL TRANSDUCTION HISTIDINE KINASE J"/>
    <property type="match status" value="1"/>
</dbReference>
<evidence type="ECO:0000256" key="2">
    <source>
        <dbReference type="ARBA" id="ARBA00004370"/>
    </source>
</evidence>
<feature type="domain" description="Response regulatory" evidence="12">
    <location>
        <begin position="944"/>
        <end position="1060"/>
    </location>
</feature>